<dbReference type="PANTHER" id="PTHR43481:SF4">
    <property type="entry name" value="GLYCEROL-1-PHOSPHATE PHOSPHOHYDROLASE 1-RELATED"/>
    <property type="match status" value="1"/>
</dbReference>
<dbReference type="NCBIfam" id="TIGR01509">
    <property type="entry name" value="HAD-SF-IA-v3"/>
    <property type="match status" value="1"/>
</dbReference>
<dbReference type="InterPro" id="IPR006439">
    <property type="entry name" value="HAD-SF_hydro_IA"/>
</dbReference>
<proteinExistence type="predicted"/>
<name>A0ABT4RNR3_9ACTN</name>
<organism evidence="1 2">
    <name type="scientific">Solirubrobacter deserti</name>
    <dbReference type="NCBI Taxonomy" id="2282478"/>
    <lineage>
        <taxon>Bacteria</taxon>
        <taxon>Bacillati</taxon>
        <taxon>Actinomycetota</taxon>
        <taxon>Thermoleophilia</taxon>
        <taxon>Solirubrobacterales</taxon>
        <taxon>Solirubrobacteraceae</taxon>
        <taxon>Solirubrobacter</taxon>
    </lineage>
</organism>
<dbReference type="Proteomes" id="UP001147700">
    <property type="component" value="Unassembled WGS sequence"/>
</dbReference>
<dbReference type="InterPro" id="IPR051806">
    <property type="entry name" value="HAD-like_SPP"/>
</dbReference>
<evidence type="ECO:0000313" key="2">
    <source>
        <dbReference type="Proteomes" id="UP001147700"/>
    </source>
</evidence>
<comment type="caution">
    <text evidence="1">The sequence shown here is derived from an EMBL/GenBank/DDBJ whole genome shotgun (WGS) entry which is preliminary data.</text>
</comment>
<dbReference type="PANTHER" id="PTHR43481">
    <property type="entry name" value="FRUCTOSE-1-PHOSPHATE PHOSPHATASE"/>
    <property type="match status" value="1"/>
</dbReference>
<dbReference type="CDD" id="cd07505">
    <property type="entry name" value="HAD_BPGM-like"/>
    <property type="match status" value="1"/>
</dbReference>
<dbReference type="InterPro" id="IPR023214">
    <property type="entry name" value="HAD_sf"/>
</dbReference>
<dbReference type="SFLD" id="SFLDG01135">
    <property type="entry name" value="C1.5.6:_HAD__Beta-PGM__Phospha"/>
    <property type="match status" value="1"/>
</dbReference>
<dbReference type="SUPFAM" id="SSF56784">
    <property type="entry name" value="HAD-like"/>
    <property type="match status" value="1"/>
</dbReference>
<dbReference type="Pfam" id="PF00702">
    <property type="entry name" value="Hydrolase"/>
    <property type="match status" value="1"/>
</dbReference>
<accession>A0ABT4RNR3</accession>
<dbReference type="SFLD" id="SFLDS00003">
    <property type="entry name" value="Haloacid_Dehalogenase"/>
    <property type="match status" value="1"/>
</dbReference>
<evidence type="ECO:0000313" key="1">
    <source>
        <dbReference type="EMBL" id="MDA0140198.1"/>
    </source>
</evidence>
<protein>
    <submittedName>
        <fullName evidence="1">HAD family phosphatase</fullName>
    </submittedName>
</protein>
<dbReference type="InterPro" id="IPR036412">
    <property type="entry name" value="HAD-like_sf"/>
</dbReference>
<dbReference type="Gene3D" id="1.10.150.240">
    <property type="entry name" value="Putative phosphatase, domain 2"/>
    <property type="match status" value="1"/>
</dbReference>
<dbReference type="EMBL" id="JAPCID010000036">
    <property type="protein sequence ID" value="MDA0140198.1"/>
    <property type="molecule type" value="Genomic_DNA"/>
</dbReference>
<dbReference type="SFLD" id="SFLDG01129">
    <property type="entry name" value="C1.5:_HAD__Beta-PGM__Phosphata"/>
    <property type="match status" value="1"/>
</dbReference>
<reference evidence="1" key="1">
    <citation type="submission" date="2022-10" db="EMBL/GenBank/DDBJ databases">
        <title>The WGS of Solirubrobacter sp. CPCC 204708.</title>
        <authorList>
            <person name="Jiang Z."/>
        </authorList>
    </citation>
    <scope>NUCLEOTIDE SEQUENCE</scope>
    <source>
        <strain evidence="1">CPCC 204708</strain>
    </source>
</reference>
<keyword evidence="2" id="KW-1185">Reference proteome</keyword>
<dbReference type="Gene3D" id="3.40.50.1000">
    <property type="entry name" value="HAD superfamily/HAD-like"/>
    <property type="match status" value="1"/>
</dbReference>
<sequence>MIFDCDGTLVDSEPLSGEAWRRTLAPYGYAVTDEDLEACVGITYTRTHAYLAERVEIPSADALWPELRTTLFALIDERLEPFDDALETLAALRASGVPVAVASSSVRERLDHTLASAGLQFEITVAGDEVAHGKPAPDMFLLAAKRLGIVPGRCVVVEDSAPGVAAGRAAGMPTLGVCRVPGAESLLAVADRVVNILSVDEVVALGAV</sequence>
<dbReference type="RefSeq" id="WP_270006612.1">
    <property type="nucleotide sequence ID" value="NZ_JAPCID010000036.1"/>
</dbReference>
<dbReference type="NCBIfam" id="TIGR01549">
    <property type="entry name" value="HAD-SF-IA-v1"/>
    <property type="match status" value="1"/>
</dbReference>
<gene>
    <name evidence="1" type="ORF">OJ962_22055</name>
</gene>
<dbReference type="InterPro" id="IPR023198">
    <property type="entry name" value="PGP-like_dom2"/>
</dbReference>